<dbReference type="GO" id="GO:0000122">
    <property type="term" value="P:negative regulation of transcription by RNA polymerase II"/>
    <property type="evidence" value="ECO:0007669"/>
    <property type="project" value="UniProtKB-ARBA"/>
</dbReference>
<dbReference type="GO" id="GO:0003700">
    <property type="term" value="F:DNA-binding transcription factor activity"/>
    <property type="evidence" value="ECO:0007669"/>
    <property type="project" value="TreeGrafter"/>
</dbReference>
<comment type="subcellular location">
    <subcellularLocation>
        <location evidence="1">Nucleus</location>
    </subcellularLocation>
</comment>
<proteinExistence type="predicted"/>
<evidence type="ECO:0000256" key="7">
    <source>
        <dbReference type="ARBA" id="ARBA00023125"/>
    </source>
</evidence>
<feature type="domain" description="C2H2-type" evidence="12">
    <location>
        <begin position="314"/>
        <end position="341"/>
    </location>
</feature>
<evidence type="ECO:0000256" key="1">
    <source>
        <dbReference type="ARBA" id="ARBA00004123"/>
    </source>
</evidence>
<dbReference type="FunFam" id="3.30.160.60:FF:000787">
    <property type="entry name" value="Zinc finger protein 784"/>
    <property type="match status" value="1"/>
</dbReference>
<dbReference type="InterPro" id="IPR051497">
    <property type="entry name" value="Dev/Hematopoietic_TF"/>
</dbReference>
<evidence type="ECO:0000256" key="9">
    <source>
        <dbReference type="ARBA" id="ARBA00023242"/>
    </source>
</evidence>
<keyword evidence="2" id="KW-0479">Metal-binding</keyword>
<dbReference type="GO" id="GO:0032502">
    <property type="term" value="P:developmental process"/>
    <property type="evidence" value="ECO:0007669"/>
    <property type="project" value="UniProtKB-ARBA"/>
</dbReference>
<dbReference type="GO" id="GO:0005634">
    <property type="term" value="C:nucleus"/>
    <property type="evidence" value="ECO:0007669"/>
    <property type="project" value="UniProtKB-SubCell"/>
</dbReference>
<dbReference type="PANTHER" id="PTHR45993">
    <property type="entry name" value="B-CELL LYMPHOMA/LEUKEMIA 11"/>
    <property type="match status" value="1"/>
</dbReference>
<accession>A0A914V2E8</accession>
<dbReference type="GO" id="GO:0008270">
    <property type="term" value="F:zinc ion binding"/>
    <property type="evidence" value="ECO:0007669"/>
    <property type="project" value="UniProtKB-KW"/>
</dbReference>
<dbReference type="SMART" id="SM00355">
    <property type="entry name" value="ZnF_C2H2"/>
    <property type="match status" value="5"/>
</dbReference>
<feature type="compositionally biased region" description="Low complexity" evidence="11">
    <location>
        <begin position="241"/>
        <end position="250"/>
    </location>
</feature>
<feature type="domain" description="C2H2-type" evidence="12">
    <location>
        <begin position="286"/>
        <end position="313"/>
    </location>
</feature>
<evidence type="ECO:0000256" key="4">
    <source>
        <dbReference type="ARBA" id="ARBA00022771"/>
    </source>
</evidence>
<keyword evidence="3" id="KW-0677">Repeat</keyword>
<dbReference type="InterPro" id="IPR036236">
    <property type="entry name" value="Znf_C2H2_sf"/>
</dbReference>
<evidence type="ECO:0000313" key="13">
    <source>
        <dbReference type="Proteomes" id="UP000887566"/>
    </source>
</evidence>
<evidence type="ECO:0000259" key="12">
    <source>
        <dbReference type="PROSITE" id="PS50157"/>
    </source>
</evidence>
<dbReference type="AlphaFoldDB" id="A0A914V2E8"/>
<keyword evidence="6" id="KW-0805">Transcription regulation</keyword>
<evidence type="ECO:0000256" key="10">
    <source>
        <dbReference type="PROSITE-ProRule" id="PRU00042"/>
    </source>
</evidence>
<protein>
    <submittedName>
        <fullName evidence="14">C2H2-type domain-containing protein</fullName>
    </submittedName>
</protein>
<keyword evidence="4 10" id="KW-0863">Zinc-finger</keyword>
<dbReference type="PANTHER" id="PTHR45993:SF10">
    <property type="entry name" value="ZINC FINGER PROTEIN 208 ISOFORM X1-RELATED"/>
    <property type="match status" value="1"/>
</dbReference>
<dbReference type="PROSITE" id="PS00028">
    <property type="entry name" value="ZINC_FINGER_C2H2_1"/>
    <property type="match status" value="5"/>
</dbReference>
<dbReference type="Proteomes" id="UP000887566">
    <property type="component" value="Unplaced"/>
</dbReference>
<evidence type="ECO:0000256" key="6">
    <source>
        <dbReference type="ARBA" id="ARBA00023015"/>
    </source>
</evidence>
<feature type="domain" description="C2H2-type" evidence="12">
    <location>
        <begin position="398"/>
        <end position="425"/>
    </location>
</feature>
<evidence type="ECO:0000313" key="14">
    <source>
        <dbReference type="WBParaSite" id="PSAMB.scaffold1404size31934.g12900.t1"/>
    </source>
</evidence>
<evidence type="ECO:0000256" key="3">
    <source>
        <dbReference type="ARBA" id="ARBA00022737"/>
    </source>
</evidence>
<dbReference type="FunFam" id="3.30.160.60:FF:002716">
    <property type="entry name" value="Zinc finger protein 212"/>
    <property type="match status" value="1"/>
</dbReference>
<evidence type="ECO:0000256" key="8">
    <source>
        <dbReference type="ARBA" id="ARBA00023163"/>
    </source>
</evidence>
<feature type="domain" description="C2H2-type" evidence="12">
    <location>
        <begin position="370"/>
        <end position="397"/>
    </location>
</feature>
<keyword evidence="13" id="KW-1185">Reference proteome</keyword>
<evidence type="ECO:0000256" key="11">
    <source>
        <dbReference type="SAM" id="MobiDB-lite"/>
    </source>
</evidence>
<name>A0A914V2E8_9BILA</name>
<keyword evidence="8" id="KW-0804">Transcription</keyword>
<keyword evidence="7" id="KW-0238">DNA-binding</keyword>
<organism evidence="13 14">
    <name type="scientific">Plectus sambesii</name>
    <dbReference type="NCBI Taxonomy" id="2011161"/>
    <lineage>
        <taxon>Eukaryota</taxon>
        <taxon>Metazoa</taxon>
        <taxon>Ecdysozoa</taxon>
        <taxon>Nematoda</taxon>
        <taxon>Chromadorea</taxon>
        <taxon>Plectida</taxon>
        <taxon>Plectina</taxon>
        <taxon>Plectoidea</taxon>
        <taxon>Plectidae</taxon>
        <taxon>Plectus</taxon>
    </lineage>
</organism>
<keyword evidence="9" id="KW-0539">Nucleus</keyword>
<dbReference type="InterPro" id="IPR013087">
    <property type="entry name" value="Znf_C2H2_type"/>
</dbReference>
<dbReference type="FunFam" id="3.30.160.60:FF:000446">
    <property type="entry name" value="Zinc finger protein"/>
    <property type="match status" value="1"/>
</dbReference>
<feature type="domain" description="C2H2-type" evidence="12">
    <location>
        <begin position="342"/>
        <end position="369"/>
    </location>
</feature>
<evidence type="ECO:0000256" key="2">
    <source>
        <dbReference type="ARBA" id="ARBA00022723"/>
    </source>
</evidence>
<dbReference type="Gene3D" id="3.30.160.60">
    <property type="entry name" value="Classic Zinc Finger"/>
    <property type="match status" value="5"/>
</dbReference>
<sequence>MAGQTYLYTSQDDTEDSKYTGSVGAMCGFQDPAFTPLQHNNGTIINGNSYSNPGWPVSPEAPMRINLNMNLRMSPWISSSSSSSHAQTSSHFDYNAHHSAAQTTVVRSSGSSMAGLTSALFDPHPPVLTPCPTSTLYHAPQQHVRITNSPRLVGEQCQFLNAPPSAMRHQSFGQILPTTLASDYDYCQNTVVQYNMDMGAQQPLPVEPDVTQLRTTAGIGDGHQGGGSAAAQLHSGNNWIGGSHLSGSELHGAHDAPTTHLGSQLRPTTHTKRRPADGHSNPSAPHSCPNCNKQYCRKSTLKAHLRQHSGERPFMCPICGKTFSQAANLTAHKRVHTGEKPFSCAICLRPFSQSSSLVTHKRTHTGERPYPCPHCDKAFTDSSTLTKHMRTHTGQKPYGCPVCLMRFTQSGNLHRHMKTHREERN</sequence>
<dbReference type="SUPFAM" id="SSF57667">
    <property type="entry name" value="beta-beta-alpha zinc fingers"/>
    <property type="match status" value="3"/>
</dbReference>
<reference evidence="14" key="1">
    <citation type="submission" date="2022-11" db="UniProtKB">
        <authorList>
            <consortium name="WormBaseParasite"/>
        </authorList>
    </citation>
    <scope>IDENTIFICATION</scope>
</reference>
<dbReference type="PROSITE" id="PS50157">
    <property type="entry name" value="ZINC_FINGER_C2H2_2"/>
    <property type="match status" value="5"/>
</dbReference>
<keyword evidence="5" id="KW-0862">Zinc</keyword>
<evidence type="ECO:0000256" key="5">
    <source>
        <dbReference type="ARBA" id="ARBA00022833"/>
    </source>
</evidence>
<dbReference type="WBParaSite" id="PSAMB.scaffold1404size31934.g12900.t1">
    <property type="protein sequence ID" value="PSAMB.scaffold1404size31934.g12900.t1"/>
    <property type="gene ID" value="PSAMB.scaffold1404size31934.g12900"/>
</dbReference>
<dbReference type="Pfam" id="PF00096">
    <property type="entry name" value="zf-C2H2"/>
    <property type="match status" value="5"/>
</dbReference>
<feature type="region of interest" description="Disordered" evidence="11">
    <location>
        <begin position="240"/>
        <end position="287"/>
    </location>
</feature>
<dbReference type="FunFam" id="3.30.160.60:FF:000202">
    <property type="entry name" value="Zinc finger protein 574"/>
    <property type="match status" value="1"/>
</dbReference>
<dbReference type="GO" id="GO:0000978">
    <property type="term" value="F:RNA polymerase II cis-regulatory region sequence-specific DNA binding"/>
    <property type="evidence" value="ECO:0007669"/>
    <property type="project" value="TreeGrafter"/>
</dbReference>